<name>A0ABS8ZGT7_9PSEU</name>
<dbReference type="InterPro" id="IPR027417">
    <property type="entry name" value="P-loop_NTPase"/>
</dbReference>
<dbReference type="Gene3D" id="3.40.50.300">
    <property type="entry name" value="P-loop containing nucleotide triphosphate hydrolases"/>
    <property type="match status" value="1"/>
</dbReference>
<dbReference type="PANTHER" id="PTHR47691">
    <property type="entry name" value="REGULATOR-RELATED"/>
    <property type="match status" value="1"/>
</dbReference>
<sequence>MSLSFGPIRARRFVGRVDVRSGIRTAVIRSRSGGQASPIFVHGIQGLGASALAFRVHEDDPDFFGQLIWVSARHADGEPMPIGEMVRFILRRLGVAAADQESSLPDLLEEYQRVARTQRFMVVLDDVTDTQPVELLVPSNAPEVVVLVTTRVRMQSLLRSDFEEIRLERLLAAESEELFRDKLGGTADKIDTAVVAELASFGGGIPLVLVLMAGHVVGRPHVADRLVTDLRSSLSYLFRLDEEQRMPKWLDLAVARLSPELSARYPILSLIPGSDFSIETAAVALGVDVDEAGRMLDDLVEINLLVRNSDAPQRLRYAFYSIVRADAEARVKRGTGIDTAEVVLRVCTAFLEQTALNDLALSGRWRVGPVFVWLRNLVTEIGVSVGREEALAWFEREWLNVAACVRAAKLAGLHEEATQLCVALFKYVHLNKLVDVWINVHNDGLDSARTLSDQLAIMQLSNQRGAGHLEVGNYQAARRDFEESLQAARAAQLQLGPRDPLFPMAVIGEQSALEWLGKVTAAERDPVALDYYDQSWAVLERPDDQVDPDQKKRAFATLRLQRARFFVVFEDWSRAVSEIEPAFAYFDGTAELDNQAKCLVTWGQAHIGGGQAAKALVRFERAADLLGRNSAGREYALVMEMVGDAALAAEDIHRATDAFRTSLDILDKIGSPQADRIRTKLAPLLNADHND</sequence>
<organism evidence="2 3">
    <name type="scientific">Kibdelosporangium philippinense</name>
    <dbReference type="NCBI Taxonomy" id="211113"/>
    <lineage>
        <taxon>Bacteria</taxon>
        <taxon>Bacillati</taxon>
        <taxon>Actinomycetota</taxon>
        <taxon>Actinomycetes</taxon>
        <taxon>Pseudonocardiales</taxon>
        <taxon>Pseudonocardiaceae</taxon>
        <taxon>Kibdelosporangium</taxon>
    </lineage>
</organism>
<accession>A0ABS8ZGT7</accession>
<dbReference type="InterPro" id="IPR011990">
    <property type="entry name" value="TPR-like_helical_dom_sf"/>
</dbReference>
<dbReference type="Gene3D" id="1.25.40.10">
    <property type="entry name" value="Tetratricopeptide repeat domain"/>
    <property type="match status" value="1"/>
</dbReference>
<dbReference type="Pfam" id="PF00931">
    <property type="entry name" value="NB-ARC"/>
    <property type="match status" value="1"/>
</dbReference>
<proteinExistence type="predicted"/>
<evidence type="ECO:0000313" key="2">
    <source>
        <dbReference type="EMBL" id="MCE7007043.1"/>
    </source>
</evidence>
<dbReference type="Proteomes" id="UP001521150">
    <property type="component" value="Unassembled WGS sequence"/>
</dbReference>
<evidence type="ECO:0000259" key="1">
    <source>
        <dbReference type="Pfam" id="PF00931"/>
    </source>
</evidence>
<gene>
    <name evidence="2" type="ORF">LWC34_30060</name>
</gene>
<reference evidence="2 3" key="1">
    <citation type="submission" date="2021-12" db="EMBL/GenBank/DDBJ databases">
        <title>Genome sequence of Kibdelosporangium philippinense ATCC 49844.</title>
        <authorList>
            <person name="Fedorov E.A."/>
            <person name="Omeragic M."/>
            <person name="Shalygina K.F."/>
            <person name="Maclea K.S."/>
        </authorList>
    </citation>
    <scope>NUCLEOTIDE SEQUENCE [LARGE SCALE GENOMIC DNA]</scope>
    <source>
        <strain evidence="2 3">ATCC 49844</strain>
    </source>
</reference>
<dbReference type="InterPro" id="IPR002182">
    <property type="entry name" value="NB-ARC"/>
</dbReference>
<dbReference type="RefSeq" id="WP_233728442.1">
    <property type="nucleotide sequence ID" value="NZ_JAJVCN010000002.1"/>
</dbReference>
<dbReference type="SUPFAM" id="SSF48452">
    <property type="entry name" value="TPR-like"/>
    <property type="match status" value="1"/>
</dbReference>
<comment type="caution">
    <text evidence="2">The sequence shown here is derived from an EMBL/GenBank/DDBJ whole genome shotgun (WGS) entry which is preliminary data.</text>
</comment>
<evidence type="ECO:0000313" key="3">
    <source>
        <dbReference type="Proteomes" id="UP001521150"/>
    </source>
</evidence>
<dbReference type="PANTHER" id="PTHR47691:SF3">
    <property type="entry name" value="HTH-TYPE TRANSCRIPTIONAL REGULATOR RV0890C-RELATED"/>
    <property type="match status" value="1"/>
</dbReference>
<dbReference type="EMBL" id="JAJVCN010000002">
    <property type="protein sequence ID" value="MCE7007043.1"/>
    <property type="molecule type" value="Genomic_DNA"/>
</dbReference>
<dbReference type="SUPFAM" id="SSF52540">
    <property type="entry name" value="P-loop containing nucleoside triphosphate hydrolases"/>
    <property type="match status" value="1"/>
</dbReference>
<dbReference type="PRINTS" id="PR00364">
    <property type="entry name" value="DISEASERSIST"/>
</dbReference>
<protein>
    <submittedName>
        <fullName evidence="2">NB-ARC domain-containing protein</fullName>
    </submittedName>
</protein>
<feature type="domain" description="NB-ARC" evidence="1">
    <location>
        <begin position="38"/>
        <end position="181"/>
    </location>
</feature>
<keyword evidence="3" id="KW-1185">Reference proteome</keyword>